<dbReference type="PROSITE" id="PS50005">
    <property type="entry name" value="TPR"/>
    <property type="match status" value="1"/>
</dbReference>
<organism evidence="11 12">
    <name type="scientific">Laspinema olomoucense D3b</name>
    <dbReference type="NCBI Taxonomy" id="2953688"/>
    <lineage>
        <taxon>Bacteria</taxon>
        <taxon>Bacillati</taxon>
        <taxon>Cyanobacteriota</taxon>
        <taxon>Cyanophyceae</taxon>
        <taxon>Oscillatoriophycideae</taxon>
        <taxon>Oscillatoriales</taxon>
        <taxon>Laspinemataceae</taxon>
        <taxon>Laspinema</taxon>
        <taxon>Laspinema olomoucense</taxon>
    </lineage>
</organism>
<evidence type="ECO:0000256" key="1">
    <source>
        <dbReference type="ARBA" id="ARBA00012513"/>
    </source>
</evidence>
<dbReference type="Gene3D" id="1.25.40.10">
    <property type="entry name" value="Tetratricopeptide repeat domain"/>
    <property type="match status" value="1"/>
</dbReference>
<proteinExistence type="predicted"/>
<dbReference type="InterPro" id="IPR019734">
    <property type="entry name" value="TPR_rpt"/>
</dbReference>
<gene>
    <name evidence="11" type="ORF">NG792_18305</name>
</gene>
<evidence type="ECO:0000313" key="11">
    <source>
        <dbReference type="EMBL" id="MCT7979673.1"/>
    </source>
</evidence>
<dbReference type="SMART" id="SM00220">
    <property type="entry name" value="S_TKc"/>
    <property type="match status" value="1"/>
</dbReference>
<keyword evidence="5 11" id="KW-0418">Kinase</keyword>
<feature type="repeat" description="TPR" evidence="9">
    <location>
        <begin position="483"/>
        <end position="516"/>
    </location>
</feature>
<dbReference type="PANTHER" id="PTHR24363">
    <property type="entry name" value="SERINE/THREONINE PROTEIN KINASE"/>
    <property type="match status" value="1"/>
</dbReference>
<evidence type="ECO:0000256" key="9">
    <source>
        <dbReference type="PROSITE-ProRule" id="PRU00339"/>
    </source>
</evidence>
<dbReference type="SUPFAM" id="SSF56112">
    <property type="entry name" value="Protein kinase-like (PK-like)"/>
    <property type="match status" value="1"/>
</dbReference>
<dbReference type="InterPro" id="IPR011990">
    <property type="entry name" value="TPR-like_helical_dom_sf"/>
</dbReference>
<evidence type="ECO:0000259" key="10">
    <source>
        <dbReference type="PROSITE" id="PS50011"/>
    </source>
</evidence>
<dbReference type="InterPro" id="IPR011009">
    <property type="entry name" value="Kinase-like_dom_sf"/>
</dbReference>
<feature type="domain" description="Protein kinase" evidence="10">
    <location>
        <begin position="50"/>
        <end position="317"/>
    </location>
</feature>
<dbReference type="SMART" id="SM00028">
    <property type="entry name" value="TPR"/>
    <property type="match status" value="4"/>
</dbReference>
<sequence length="578" mass="65059">MSDRHGLTVSPEWVSYCINPQCQQRQNPEMGKVCQSCGTPLFVCDRYRLISPLRPLNQPTSTELFEVEDWGDNAEACNPLKVLKVLKPTDNRALIRLFEQEARVLTALKHPQLPTVEPYSPFLVTLNSGTILRCLVQQKIDGVNLEQWITQHGPISHHQALEILRQLAEILKFVHSKGFFHRDIKPANIMRRPNGKLVLIDFGTAREVTASLVEKREQQTVTRVISEGYTAPEQRQGKGLPKSDLFALGRTMVYLLTGRSPLEFEDPETGELVGWQGGCPNLNPALASAINQLIHPISSQRTRNPERLLNQLDEIEIKPQNNLNSTLGNFFFIPKLSIFIQKINSLKGKSAIKYNPLKLNWGVLSVVVFILFYLNLPQLSFKTNNAASDYYQSGDFNKAKLYINLTLLLNSKLCEAHYIKGLISDAEQNFTVARRYYEMAMPCVPDKVNNNLGRLDILEGQPSSAITRLQKGLQLVKDLELKSILHKNMGWALVEIGEQKEAHSHLSEAIHLAPSRASAYCLLAQLLEAGGNSSYALGAWRSCIKNAPNDKHLPEVDQWIHQALLRLGPQAEDDLDQL</sequence>
<accession>A0ABT2NAE4</accession>
<evidence type="ECO:0000256" key="2">
    <source>
        <dbReference type="ARBA" id="ARBA00022527"/>
    </source>
</evidence>
<evidence type="ECO:0000313" key="12">
    <source>
        <dbReference type="Proteomes" id="UP001525961"/>
    </source>
</evidence>
<evidence type="ECO:0000256" key="7">
    <source>
        <dbReference type="ARBA" id="ARBA00047899"/>
    </source>
</evidence>
<dbReference type="Gene3D" id="1.10.510.10">
    <property type="entry name" value="Transferase(Phosphotransferase) domain 1"/>
    <property type="match status" value="1"/>
</dbReference>
<dbReference type="InterPro" id="IPR000719">
    <property type="entry name" value="Prot_kinase_dom"/>
</dbReference>
<keyword evidence="6" id="KW-0067">ATP-binding</keyword>
<dbReference type="EC" id="2.7.11.1" evidence="1"/>
<dbReference type="PROSITE" id="PS50011">
    <property type="entry name" value="PROTEIN_KINASE_DOM"/>
    <property type="match status" value="1"/>
</dbReference>
<dbReference type="CDD" id="cd14014">
    <property type="entry name" value="STKc_PknB_like"/>
    <property type="match status" value="1"/>
</dbReference>
<evidence type="ECO:0000256" key="5">
    <source>
        <dbReference type="ARBA" id="ARBA00022777"/>
    </source>
</evidence>
<dbReference type="Proteomes" id="UP001525961">
    <property type="component" value="Unassembled WGS sequence"/>
</dbReference>
<keyword evidence="4" id="KW-0547">Nucleotide-binding</keyword>
<dbReference type="NCBIfam" id="NF045510">
    <property type="entry name" value="4Cys_prefix_kin"/>
    <property type="match status" value="1"/>
</dbReference>
<evidence type="ECO:0000256" key="8">
    <source>
        <dbReference type="ARBA" id="ARBA00048679"/>
    </source>
</evidence>
<comment type="caution">
    <text evidence="11">The sequence shown here is derived from an EMBL/GenBank/DDBJ whole genome shotgun (WGS) entry which is preliminary data.</text>
</comment>
<dbReference type="SUPFAM" id="SSF48452">
    <property type="entry name" value="TPR-like"/>
    <property type="match status" value="1"/>
</dbReference>
<keyword evidence="2" id="KW-0723">Serine/threonine-protein kinase</keyword>
<keyword evidence="9" id="KW-0802">TPR repeat</keyword>
<dbReference type="EMBL" id="JAMXFA010000026">
    <property type="protein sequence ID" value="MCT7979673.1"/>
    <property type="molecule type" value="Genomic_DNA"/>
</dbReference>
<evidence type="ECO:0000256" key="6">
    <source>
        <dbReference type="ARBA" id="ARBA00022840"/>
    </source>
</evidence>
<dbReference type="GO" id="GO:0016301">
    <property type="term" value="F:kinase activity"/>
    <property type="evidence" value="ECO:0007669"/>
    <property type="project" value="UniProtKB-KW"/>
</dbReference>
<dbReference type="PANTHER" id="PTHR24363:SF0">
    <property type="entry name" value="SERINE_THREONINE KINASE LIKE DOMAIN CONTAINING 1"/>
    <property type="match status" value="1"/>
</dbReference>
<keyword evidence="3" id="KW-0808">Transferase</keyword>
<dbReference type="RefSeq" id="WP_261236360.1">
    <property type="nucleotide sequence ID" value="NZ_JAMXFA010000026.1"/>
</dbReference>
<evidence type="ECO:0000256" key="3">
    <source>
        <dbReference type="ARBA" id="ARBA00022679"/>
    </source>
</evidence>
<name>A0ABT2NAE4_9CYAN</name>
<evidence type="ECO:0000256" key="4">
    <source>
        <dbReference type="ARBA" id="ARBA00022741"/>
    </source>
</evidence>
<protein>
    <recommendedName>
        <fullName evidence="1">non-specific serine/threonine protein kinase</fullName>
        <ecNumber evidence="1">2.7.11.1</ecNumber>
    </recommendedName>
</protein>
<comment type="catalytic activity">
    <reaction evidence="7">
        <text>L-threonyl-[protein] + ATP = O-phospho-L-threonyl-[protein] + ADP + H(+)</text>
        <dbReference type="Rhea" id="RHEA:46608"/>
        <dbReference type="Rhea" id="RHEA-COMP:11060"/>
        <dbReference type="Rhea" id="RHEA-COMP:11605"/>
        <dbReference type="ChEBI" id="CHEBI:15378"/>
        <dbReference type="ChEBI" id="CHEBI:30013"/>
        <dbReference type="ChEBI" id="CHEBI:30616"/>
        <dbReference type="ChEBI" id="CHEBI:61977"/>
        <dbReference type="ChEBI" id="CHEBI:456216"/>
        <dbReference type="EC" id="2.7.11.1"/>
    </reaction>
</comment>
<reference evidence="11 12" key="1">
    <citation type="journal article" date="2022" name="Front. Microbiol.">
        <title>High genomic differentiation and limited gene flow indicate recent cryptic speciation within the genus Laspinema (cyanobacteria).</title>
        <authorList>
            <person name="Stanojkovic A."/>
            <person name="Skoupy S."/>
            <person name="Skaloud P."/>
            <person name="Dvorak P."/>
        </authorList>
    </citation>
    <scope>NUCLEOTIDE SEQUENCE [LARGE SCALE GENOMIC DNA]</scope>
    <source>
        <strain evidence="11 12">D3b</strain>
    </source>
</reference>
<keyword evidence="12" id="KW-1185">Reference proteome</keyword>
<dbReference type="Pfam" id="PF00069">
    <property type="entry name" value="Pkinase"/>
    <property type="match status" value="1"/>
</dbReference>
<comment type="catalytic activity">
    <reaction evidence="8">
        <text>L-seryl-[protein] + ATP = O-phospho-L-seryl-[protein] + ADP + H(+)</text>
        <dbReference type="Rhea" id="RHEA:17989"/>
        <dbReference type="Rhea" id="RHEA-COMP:9863"/>
        <dbReference type="Rhea" id="RHEA-COMP:11604"/>
        <dbReference type="ChEBI" id="CHEBI:15378"/>
        <dbReference type="ChEBI" id="CHEBI:29999"/>
        <dbReference type="ChEBI" id="CHEBI:30616"/>
        <dbReference type="ChEBI" id="CHEBI:83421"/>
        <dbReference type="ChEBI" id="CHEBI:456216"/>
        <dbReference type="EC" id="2.7.11.1"/>
    </reaction>
</comment>